<dbReference type="Gene3D" id="2.60.40.1180">
    <property type="entry name" value="Golgi alpha-mannosidase II"/>
    <property type="match status" value="1"/>
</dbReference>
<evidence type="ECO:0000313" key="4">
    <source>
        <dbReference type="Proteomes" id="UP000307140"/>
    </source>
</evidence>
<sequence length="554" mass="63189">MKMKKIIFKVITLLFILFVKISFAQSIVVKADSYKQDFKGVGTSIGLYIYHHFSMNSPNQEKAMKWINKDLNMTFIQDYIQYYPSNTAYYDIRANYIKEAKVYQPNSQVAMVYDNFPDELRKDKTVSGNVIRILDVTRAGIYDELADWYFQSLKGFQERGVEVDILSVCNEPDFTRQHHFGFGNPKYGVGRILQEAVPKLKAMLANPAINTTNIKVPLIMAPSNLSTVSCLEYVRYYKNDYPSAWAQIDIVATHQYAGGYDETTIRNIKNELDGRRFYQSEMHADHSDNLNLGNLVERPHRASLDLSGLFNVAMNNGIESWFYFENNYPQIYHPGGLIRVPWGGAPTPYKHYYAFKQITSRQPSVTKVLDLNLTNIKTSEVSSFRKTDGDSIYLNVSNFSATTKQVPVEIKNNANINYKIKHIEVITTDATKNAEITQTINFPNPITAFNLNLPPFSIQTLTFALETNSSLSTDSFVTKPNFKIYSVNNSLEIVPLNEQKVKVVKVFSTIGKKIVELNNIQNIENEKITLTKGIYIVKIVDELDNSSVKKVIVK</sequence>
<evidence type="ECO:0000313" key="3">
    <source>
        <dbReference type="EMBL" id="TMM30589.1"/>
    </source>
</evidence>
<dbReference type="InterPro" id="IPR026444">
    <property type="entry name" value="Secre_tail"/>
</dbReference>
<keyword evidence="1 2" id="KW-0732">Signal</keyword>
<gene>
    <name evidence="3" type="ORF">FDT66_07440</name>
</gene>
<dbReference type="NCBIfam" id="TIGR04183">
    <property type="entry name" value="Por_Secre_tail"/>
    <property type="match status" value="1"/>
</dbReference>
<dbReference type="EMBL" id="VANR01000003">
    <property type="protein sequence ID" value="TMM30589.1"/>
    <property type="molecule type" value="Genomic_DNA"/>
</dbReference>
<proteinExistence type="predicted"/>
<feature type="signal peptide" evidence="2">
    <location>
        <begin position="1"/>
        <end position="24"/>
    </location>
</feature>
<dbReference type="Proteomes" id="UP000307140">
    <property type="component" value="Unassembled WGS sequence"/>
</dbReference>
<dbReference type="InterPro" id="IPR013780">
    <property type="entry name" value="Glyco_hydro_b"/>
</dbReference>
<dbReference type="AlphaFoldDB" id="A0A5S3NAF7"/>
<organism evidence="3 4">
    <name type="scientific">Polaribacter aestuariivivens</name>
    <dbReference type="NCBI Taxonomy" id="2304626"/>
    <lineage>
        <taxon>Bacteria</taxon>
        <taxon>Pseudomonadati</taxon>
        <taxon>Bacteroidota</taxon>
        <taxon>Flavobacteriia</taxon>
        <taxon>Flavobacteriales</taxon>
        <taxon>Flavobacteriaceae</taxon>
    </lineage>
</organism>
<dbReference type="SUPFAM" id="SSF51445">
    <property type="entry name" value="(Trans)glycosidases"/>
    <property type="match status" value="1"/>
</dbReference>
<comment type="caution">
    <text evidence="3">The sequence shown here is derived from an EMBL/GenBank/DDBJ whole genome shotgun (WGS) entry which is preliminary data.</text>
</comment>
<evidence type="ECO:0000256" key="2">
    <source>
        <dbReference type="SAM" id="SignalP"/>
    </source>
</evidence>
<keyword evidence="4" id="KW-1185">Reference proteome</keyword>
<protein>
    <submittedName>
        <fullName evidence="3">T9SS type A sorting domain-containing protein</fullName>
    </submittedName>
</protein>
<accession>A0A5S3NAF7</accession>
<reference evidence="3 4" key="1">
    <citation type="submission" date="2019-05" db="EMBL/GenBank/DDBJ databases">
        <title>Polaribacter aestuariivivens sp. nov., isolated from a tidal flat.</title>
        <authorList>
            <person name="Yoon J.-H."/>
        </authorList>
    </citation>
    <scope>NUCLEOTIDE SEQUENCE [LARGE SCALE GENOMIC DNA]</scope>
    <source>
        <strain evidence="3 4">DBTF-3</strain>
    </source>
</reference>
<dbReference type="Gene3D" id="3.20.20.80">
    <property type="entry name" value="Glycosidases"/>
    <property type="match status" value="1"/>
</dbReference>
<name>A0A5S3NAF7_9FLAO</name>
<feature type="chain" id="PRO_5024425200" evidence="2">
    <location>
        <begin position="25"/>
        <end position="554"/>
    </location>
</feature>
<dbReference type="InterPro" id="IPR017853">
    <property type="entry name" value="GH"/>
</dbReference>
<evidence type="ECO:0000256" key="1">
    <source>
        <dbReference type="ARBA" id="ARBA00022729"/>
    </source>
</evidence>
<dbReference type="OrthoDB" id="862563at2"/>